<dbReference type="PANTHER" id="PTHR47992">
    <property type="entry name" value="PROTEIN PHOSPHATASE"/>
    <property type="match status" value="1"/>
</dbReference>
<dbReference type="InterPro" id="IPR036457">
    <property type="entry name" value="PPM-type-like_dom_sf"/>
</dbReference>
<evidence type="ECO:0000313" key="2">
    <source>
        <dbReference type="EMBL" id="SCP98055.1"/>
    </source>
</evidence>
<dbReference type="CDD" id="cd00143">
    <property type="entry name" value="PP2Cc"/>
    <property type="match status" value="1"/>
</dbReference>
<dbReference type="OrthoDB" id="9801841at2"/>
<dbReference type="SMART" id="SM00331">
    <property type="entry name" value="PP2C_SIG"/>
    <property type="match status" value="1"/>
</dbReference>
<keyword evidence="3" id="KW-1185">Reference proteome</keyword>
<dbReference type="EMBL" id="FMKA01000016">
    <property type="protein sequence ID" value="SCP98055.1"/>
    <property type="molecule type" value="Genomic_DNA"/>
</dbReference>
<protein>
    <submittedName>
        <fullName evidence="2">Protein phosphatase</fullName>
    </submittedName>
</protein>
<dbReference type="PROSITE" id="PS51746">
    <property type="entry name" value="PPM_2"/>
    <property type="match status" value="1"/>
</dbReference>
<dbReference type="Pfam" id="PF13672">
    <property type="entry name" value="PP2C_2"/>
    <property type="match status" value="1"/>
</dbReference>
<name>A0A1D3TV98_9FIRM</name>
<accession>A0A1D3TV98</accession>
<dbReference type="Proteomes" id="UP000199315">
    <property type="component" value="Unassembled WGS sequence"/>
</dbReference>
<reference evidence="2 3" key="1">
    <citation type="submission" date="2016-09" db="EMBL/GenBank/DDBJ databases">
        <authorList>
            <person name="Capua I."/>
            <person name="De Benedictis P."/>
            <person name="Joannis T."/>
            <person name="Lombin L.H."/>
            <person name="Cattoli G."/>
        </authorList>
    </citation>
    <scope>NUCLEOTIDE SEQUENCE [LARGE SCALE GENOMIC DNA]</scope>
    <source>
        <strain evidence="2 3">GluBS11</strain>
    </source>
</reference>
<sequence>MKSFSITDVGKKRKMNQDYVFTADYSIGNLPNLFIVADGMGGHNAGDFASKYTAETLLEAVRSSQEKTPVKIMEEAIQKANRSLIEKAEEDQNLAGMGTTLVAATIAEGCLYIANVGDSRLYVVGKEIRQITRDHSLVEEMVRMGEIRREDARSHPDKNIITRAIGAGSDVTADFFEVDLENGDMILMCTDGLTNMMEDEMIMEIMKKPADLGAKAEELVETANRNGGKDNIAVLIIEPFSGEVNRC</sequence>
<dbReference type="GO" id="GO:0004722">
    <property type="term" value="F:protein serine/threonine phosphatase activity"/>
    <property type="evidence" value="ECO:0007669"/>
    <property type="project" value="InterPro"/>
</dbReference>
<evidence type="ECO:0000259" key="1">
    <source>
        <dbReference type="PROSITE" id="PS51746"/>
    </source>
</evidence>
<evidence type="ECO:0000313" key="3">
    <source>
        <dbReference type="Proteomes" id="UP000199315"/>
    </source>
</evidence>
<dbReference type="AlphaFoldDB" id="A0A1D3TV98"/>
<gene>
    <name evidence="2" type="ORF">SAMN05421730_101624</name>
</gene>
<dbReference type="Gene3D" id="3.60.40.10">
    <property type="entry name" value="PPM-type phosphatase domain"/>
    <property type="match status" value="1"/>
</dbReference>
<proteinExistence type="predicted"/>
<dbReference type="InterPro" id="IPR001932">
    <property type="entry name" value="PPM-type_phosphatase-like_dom"/>
</dbReference>
<dbReference type="InterPro" id="IPR015655">
    <property type="entry name" value="PP2C"/>
</dbReference>
<dbReference type="NCBIfam" id="NF033484">
    <property type="entry name" value="Stp1_PP2C_phos"/>
    <property type="match status" value="1"/>
</dbReference>
<dbReference type="RefSeq" id="WP_091234809.1">
    <property type="nucleotide sequence ID" value="NZ_FMKA01000016.1"/>
</dbReference>
<dbReference type="SUPFAM" id="SSF81606">
    <property type="entry name" value="PP2C-like"/>
    <property type="match status" value="1"/>
</dbReference>
<feature type="domain" description="PPM-type phosphatase" evidence="1">
    <location>
        <begin position="3"/>
        <end position="239"/>
    </location>
</feature>
<dbReference type="STRING" id="1619234.SAMN05421730_101624"/>
<organism evidence="2 3">
    <name type="scientific">Anaerobium acetethylicum</name>
    <dbReference type="NCBI Taxonomy" id="1619234"/>
    <lineage>
        <taxon>Bacteria</taxon>
        <taxon>Bacillati</taxon>
        <taxon>Bacillota</taxon>
        <taxon>Clostridia</taxon>
        <taxon>Lachnospirales</taxon>
        <taxon>Lachnospiraceae</taxon>
        <taxon>Anaerobium</taxon>
    </lineage>
</organism>
<dbReference type="SMART" id="SM00332">
    <property type="entry name" value="PP2Cc"/>
    <property type="match status" value="1"/>
</dbReference>